<evidence type="ECO:0000313" key="2">
    <source>
        <dbReference type="EMBL" id="QIS15466.1"/>
    </source>
</evidence>
<evidence type="ECO:0000259" key="1">
    <source>
        <dbReference type="Pfam" id="PF13460"/>
    </source>
</evidence>
<dbReference type="Proteomes" id="UP000503540">
    <property type="component" value="Chromosome"/>
</dbReference>
<name>A0A6G9YR21_9NOCA</name>
<dbReference type="RefSeq" id="WP_167477706.1">
    <property type="nucleotide sequence ID" value="NZ_CP046172.1"/>
</dbReference>
<dbReference type="Gene3D" id="3.40.50.720">
    <property type="entry name" value="NAD(P)-binding Rossmann-like Domain"/>
    <property type="match status" value="1"/>
</dbReference>
<dbReference type="Gene3D" id="3.90.25.10">
    <property type="entry name" value="UDP-galactose 4-epimerase, domain 1"/>
    <property type="match status" value="1"/>
</dbReference>
<evidence type="ECO:0000313" key="3">
    <source>
        <dbReference type="Proteomes" id="UP000503540"/>
    </source>
</evidence>
<dbReference type="InterPro" id="IPR051604">
    <property type="entry name" value="Ergot_Alk_Oxidoreductase"/>
</dbReference>
<dbReference type="KEGG" id="nah:F5544_38205"/>
<accession>A0A6G9YR21</accession>
<dbReference type="EMBL" id="CP046172">
    <property type="protein sequence ID" value="QIS15466.1"/>
    <property type="molecule type" value="Genomic_DNA"/>
</dbReference>
<feature type="domain" description="NAD(P)-binding" evidence="1">
    <location>
        <begin position="7"/>
        <end position="170"/>
    </location>
</feature>
<protein>
    <submittedName>
        <fullName evidence="2">NAD(P)H-binding protein</fullName>
    </submittedName>
</protein>
<dbReference type="PANTHER" id="PTHR43162:SF1">
    <property type="entry name" value="PRESTALK A DIFFERENTIATION PROTEIN A"/>
    <property type="match status" value="1"/>
</dbReference>
<proteinExistence type="predicted"/>
<organism evidence="2 3">
    <name type="scientific">Nocardia arthritidis</name>
    <dbReference type="NCBI Taxonomy" id="228602"/>
    <lineage>
        <taxon>Bacteria</taxon>
        <taxon>Bacillati</taxon>
        <taxon>Actinomycetota</taxon>
        <taxon>Actinomycetes</taxon>
        <taxon>Mycobacteriales</taxon>
        <taxon>Nocardiaceae</taxon>
        <taxon>Nocardia</taxon>
    </lineage>
</organism>
<dbReference type="InterPro" id="IPR036291">
    <property type="entry name" value="NAD(P)-bd_dom_sf"/>
</dbReference>
<dbReference type="SUPFAM" id="SSF51735">
    <property type="entry name" value="NAD(P)-binding Rossmann-fold domains"/>
    <property type="match status" value="1"/>
</dbReference>
<dbReference type="InterPro" id="IPR016040">
    <property type="entry name" value="NAD(P)-bd_dom"/>
</dbReference>
<dbReference type="Pfam" id="PF13460">
    <property type="entry name" value="NAD_binding_10"/>
    <property type="match status" value="1"/>
</dbReference>
<gene>
    <name evidence="2" type="ORF">F5544_38205</name>
</gene>
<sequence>MFLITAATGNVGRALVDRLYAAGADVRAVTRNPAAAGLPPGVETVSAPAGQFPLDGVATVFLNAAAVPGTAEQFLSRAVAHGVRRIVLLSSSSVLDDHPDNHTGTAHRELERHIEKTGLEWVFLRSGMFATNTMWWAPLIRTHGVVRAAYAEARIAPIHEQDLAAAAAAAMLEDSLAGTAPVLTGPELISQAGQAELIGEALGQPVRFEEVSPAIGHRLLTEQHTPSHIADSLLRYYHRAILHPIEPTPISTILPSEQPRTYRQWIHDHRADFAAP</sequence>
<dbReference type="AlphaFoldDB" id="A0A6G9YR21"/>
<keyword evidence="3" id="KW-1185">Reference proteome</keyword>
<dbReference type="PANTHER" id="PTHR43162">
    <property type="match status" value="1"/>
</dbReference>
<reference evidence="2 3" key="1">
    <citation type="journal article" date="2019" name="ACS Chem. Biol.">
        <title>Identification and Mobilization of a Cryptic Antibiotic Biosynthesis Gene Locus from a Human-Pathogenic Nocardia Isolate.</title>
        <authorList>
            <person name="Herisse M."/>
            <person name="Ishida K."/>
            <person name="Porter J.L."/>
            <person name="Howden B."/>
            <person name="Hertweck C."/>
            <person name="Stinear T.P."/>
            <person name="Pidot S.J."/>
        </authorList>
    </citation>
    <scope>NUCLEOTIDE SEQUENCE [LARGE SCALE GENOMIC DNA]</scope>
    <source>
        <strain evidence="2 3">AUSMDU00012717</strain>
    </source>
</reference>